<evidence type="ECO:0000256" key="3">
    <source>
        <dbReference type="ARBA" id="ARBA00022630"/>
    </source>
</evidence>
<comment type="similarity">
    <text evidence="1">Belongs to the PyrK family.</text>
</comment>
<feature type="binding site" evidence="12">
    <location>
        <position position="231"/>
    </location>
    <ligand>
        <name>[2Fe-2S] cluster</name>
        <dbReference type="ChEBI" id="CHEBI:190135"/>
    </ligand>
</feature>
<evidence type="ECO:0000256" key="12">
    <source>
        <dbReference type="PIRSR" id="PIRSR006816-2"/>
    </source>
</evidence>
<dbReference type="CDD" id="cd06218">
    <property type="entry name" value="DHOD_e_trans"/>
    <property type="match status" value="1"/>
</dbReference>
<dbReference type="GO" id="GO:0016491">
    <property type="term" value="F:oxidoreductase activity"/>
    <property type="evidence" value="ECO:0007669"/>
    <property type="project" value="InterPro"/>
</dbReference>
<name>F3ZQ90_9BACE</name>
<feature type="binding site" evidence="11">
    <location>
        <begin position="54"/>
        <end position="57"/>
    </location>
    <ligand>
        <name>FAD</name>
        <dbReference type="ChEBI" id="CHEBI:57692"/>
    </ligand>
</feature>
<keyword evidence="9 12" id="KW-0411">Iron-sulfur</keyword>
<dbReference type="InterPro" id="IPR050353">
    <property type="entry name" value="PyrK_electron_transfer"/>
</dbReference>
<evidence type="ECO:0000256" key="4">
    <source>
        <dbReference type="ARBA" id="ARBA00022714"/>
    </source>
</evidence>
<dbReference type="GO" id="GO:0006221">
    <property type="term" value="P:pyrimidine nucleotide biosynthetic process"/>
    <property type="evidence" value="ECO:0007669"/>
    <property type="project" value="InterPro"/>
</dbReference>
<protein>
    <submittedName>
        <fullName evidence="14">Oxidoreductase FAD/NAD(P)-binding domain protein</fullName>
    </submittedName>
</protein>
<evidence type="ECO:0000256" key="5">
    <source>
        <dbReference type="ARBA" id="ARBA00022723"/>
    </source>
</evidence>
<dbReference type="PIRSF" id="PIRSF006816">
    <property type="entry name" value="Cyc3_hyd_g"/>
    <property type="match status" value="1"/>
</dbReference>
<dbReference type="InterPro" id="IPR039261">
    <property type="entry name" value="FNR_nucleotide-bd"/>
</dbReference>
<keyword evidence="4 12" id="KW-0001">2Fe-2S</keyword>
<evidence type="ECO:0000256" key="7">
    <source>
        <dbReference type="ARBA" id="ARBA00022982"/>
    </source>
</evidence>
<dbReference type="PRINTS" id="PR00409">
    <property type="entry name" value="PHDIOXRDTASE"/>
</dbReference>
<dbReference type="SUPFAM" id="SSF52343">
    <property type="entry name" value="Ferredoxin reductase-like, C-terminal NADP-linked domain"/>
    <property type="match status" value="1"/>
</dbReference>
<keyword evidence="2" id="KW-0813">Transport</keyword>
<dbReference type="InterPro" id="IPR012165">
    <property type="entry name" value="Cyt_c3_hydrogenase_gsu"/>
</dbReference>
<dbReference type="GO" id="GO:0046872">
    <property type="term" value="F:metal ion binding"/>
    <property type="evidence" value="ECO:0007669"/>
    <property type="project" value="UniProtKB-KW"/>
</dbReference>
<evidence type="ECO:0000313" key="15">
    <source>
        <dbReference type="Proteomes" id="UP000018439"/>
    </source>
</evidence>
<feature type="binding site" evidence="12">
    <location>
        <position position="223"/>
    </location>
    <ligand>
        <name>[2Fe-2S] cluster</name>
        <dbReference type="ChEBI" id="CHEBI:190135"/>
    </ligand>
</feature>
<dbReference type="Gene3D" id="2.10.240.10">
    <property type="entry name" value="Dihydroorotate dehydrogenase, electron transfer subunit"/>
    <property type="match status" value="1"/>
</dbReference>
<evidence type="ECO:0000256" key="8">
    <source>
        <dbReference type="ARBA" id="ARBA00023004"/>
    </source>
</evidence>
<accession>F3ZQ90</accession>
<dbReference type="Proteomes" id="UP000018439">
    <property type="component" value="Chromosome"/>
</dbReference>
<dbReference type="InterPro" id="IPR019480">
    <property type="entry name" value="Dihydroorotate_DH_Fe-S-bd"/>
</dbReference>
<keyword evidence="8 12" id="KW-0408">Iron</keyword>
<dbReference type="eggNOG" id="COG0543">
    <property type="taxonomic scope" value="Bacteria"/>
</dbReference>
<proteinExistence type="inferred from homology"/>
<evidence type="ECO:0000256" key="9">
    <source>
        <dbReference type="ARBA" id="ARBA00023014"/>
    </source>
</evidence>
<evidence type="ECO:0000259" key="13">
    <source>
        <dbReference type="PROSITE" id="PS51384"/>
    </source>
</evidence>
<dbReference type="Gene3D" id="3.40.50.80">
    <property type="entry name" value="Nucleotide-binding domain of ferredoxin-NADP reductase (FNR) module"/>
    <property type="match status" value="1"/>
</dbReference>
<dbReference type="HOGENOM" id="CLU_003827_1_2_10"/>
<dbReference type="STRING" id="679937.Bcop_1564"/>
<dbReference type="AlphaFoldDB" id="F3ZQ90"/>
<evidence type="ECO:0000256" key="2">
    <source>
        <dbReference type="ARBA" id="ARBA00022448"/>
    </source>
</evidence>
<dbReference type="Gene3D" id="2.40.30.10">
    <property type="entry name" value="Translation factors"/>
    <property type="match status" value="1"/>
</dbReference>
<feature type="domain" description="FAD-binding FR-type" evidence="13">
    <location>
        <begin position="3"/>
        <end position="103"/>
    </location>
</feature>
<organism evidence="14 15">
    <name type="scientific">Bacteroides coprosuis DSM 18011</name>
    <dbReference type="NCBI Taxonomy" id="679937"/>
    <lineage>
        <taxon>Bacteria</taxon>
        <taxon>Pseudomonadati</taxon>
        <taxon>Bacteroidota</taxon>
        <taxon>Bacteroidia</taxon>
        <taxon>Bacteroidales</taxon>
        <taxon>Bacteroidaceae</taxon>
        <taxon>Bacteroides</taxon>
    </lineage>
</organism>
<evidence type="ECO:0000256" key="1">
    <source>
        <dbReference type="ARBA" id="ARBA00006422"/>
    </source>
</evidence>
<dbReference type="InterPro" id="IPR017927">
    <property type="entry name" value="FAD-bd_FR_type"/>
</dbReference>
<feature type="binding site" evidence="12">
    <location>
        <position position="228"/>
    </location>
    <ligand>
        <name>[2Fe-2S] cluster</name>
        <dbReference type="ChEBI" id="CHEBI:190135"/>
    </ligand>
</feature>
<dbReference type="InterPro" id="IPR037117">
    <property type="entry name" value="Dihydroorotate_DH_ele_sf"/>
</dbReference>
<comment type="cofactor">
    <cofactor evidence="12">
        <name>[2Fe-2S] cluster</name>
        <dbReference type="ChEBI" id="CHEBI:190135"/>
    </cofactor>
    <text evidence="12">Binds 1 [2Fe-2S] cluster per subunit.</text>
</comment>
<dbReference type="GO" id="GO:0050660">
    <property type="term" value="F:flavin adenine dinucleotide binding"/>
    <property type="evidence" value="ECO:0007669"/>
    <property type="project" value="InterPro"/>
</dbReference>
<dbReference type="InterPro" id="IPR001433">
    <property type="entry name" value="OxRdtase_FAD/NAD-bd"/>
</dbReference>
<keyword evidence="6 11" id="KW-0274">FAD</keyword>
<comment type="cofactor">
    <cofactor evidence="11">
        <name>FAD</name>
        <dbReference type="ChEBI" id="CHEBI:57692"/>
    </cofactor>
    <text evidence="11">Binds 1 FAD per subunit.</text>
</comment>
<keyword evidence="15" id="KW-1185">Reference proteome</keyword>
<dbReference type="OrthoDB" id="9789468at2"/>
<dbReference type="SUPFAM" id="SSF63380">
    <property type="entry name" value="Riboflavin synthase domain-like"/>
    <property type="match status" value="1"/>
</dbReference>
<feature type="binding site" evidence="12">
    <location>
        <position position="243"/>
    </location>
    <ligand>
        <name>[2Fe-2S] cluster</name>
        <dbReference type="ChEBI" id="CHEBI:190135"/>
    </ligand>
</feature>
<dbReference type="Pfam" id="PF00175">
    <property type="entry name" value="NAD_binding_1"/>
    <property type="match status" value="1"/>
</dbReference>
<sequence>MKKKIIDLEVTANIELNESYILIKATSPESLSSCMPGQFAQLRVDGSSKTFLRRPISINWVEPANNEVWFLIQKVGDGTRHLARLQTGETFNVILPLGNTFSKPQCTTKRPLLVGGGVGVAPMLFLGKKLKEEGYDPIFLLGARSKKDLLQLDLFEQLGTVYTTTEDGSYGEKGFVTHHSVLKTLRFSKIYSCGPKPMMQAIAAYAKREDIACEVSLENMMACGIGACLCCVEDTPKGHVCACTEGPVFNIKDLLWEI</sequence>
<reference evidence="14 15" key="1">
    <citation type="journal article" date="2011" name="Stand. Genomic Sci.">
        <title>Non-contiguous finished genome sequence of Bacteroides coprosuis type strain (PC139).</title>
        <authorList>
            <person name="Land M."/>
            <person name="Held B."/>
            <person name="Gronow S."/>
            <person name="Abt B."/>
            <person name="Lucas S."/>
            <person name="Del Rio T.G."/>
            <person name="Nolan M."/>
            <person name="Tice H."/>
            <person name="Cheng J.F."/>
            <person name="Pitluck S."/>
            <person name="Liolios K."/>
            <person name="Pagani I."/>
            <person name="Ivanova N."/>
            <person name="Mavromatis K."/>
            <person name="Mikhailova N."/>
            <person name="Pati A."/>
            <person name="Tapia R."/>
            <person name="Han C."/>
            <person name="Goodwin L."/>
            <person name="Chen A."/>
            <person name="Palaniappan K."/>
            <person name="Hauser L."/>
            <person name="Brambilla E.M."/>
            <person name="Rohde M."/>
            <person name="Goker M."/>
            <person name="Detter J.C."/>
            <person name="Woyke T."/>
            <person name="Bristow J."/>
            <person name="Eisen J.A."/>
            <person name="Markowitz V."/>
            <person name="Hugenholtz P."/>
            <person name="Kyrpides N.C."/>
            <person name="Klenk H.P."/>
            <person name="Lapidus A."/>
        </authorList>
    </citation>
    <scope>NUCLEOTIDE SEQUENCE [LARGE SCALE GENOMIC DNA]</scope>
    <source>
        <strain evidence="14 15">DSM 18011</strain>
    </source>
</reference>
<evidence type="ECO:0000256" key="6">
    <source>
        <dbReference type="ARBA" id="ARBA00022827"/>
    </source>
</evidence>
<evidence type="ECO:0000313" key="14">
    <source>
        <dbReference type="EMBL" id="EGJ71756.1"/>
    </source>
</evidence>
<keyword evidence="3 11" id="KW-0285">Flavoprotein</keyword>
<evidence type="ECO:0000256" key="11">
    <source>
        <dbReference type="PIRSR" id="PIRSR006816-1"/>
    </source>
</evidence>
<feature type="binding site" evidence="11">
    <location>
        <begin position="71"/>
        <end position="73"/>
    </location>
    <ligand>
        <name>FAD</name>
        <dbReference type="ChEBI" id="CHEBI:57692"/>
    </ligand>
</feature>
<dbReference type="Pfam" id="PF10418">
    <property type="entry name" value="DHODB_Fe-S_bind"/>
    <property type="match status" value="1"/>
</dbReference>
<dbReference type="PANTHER" id="PTHR43513">
    <property type="entry name" value="DIHYDROOROTATE DEHYDROGENASE B (NAD(+)), ELECTRON TRANSFER SUBUNIT"/>
    <property type="match status" value="1"/>
</dbReference>
<feature type="binding site" evidence="11">
    <location>
        <begin position="78"/>
        <end position="79"/>
    </location>
    <ligand>
        <name>FAD</name>
        <dbReference type="ChEBI" id="CHEBI:57692"/>
    </ligand>
</feature>
<keyword evidence="5 12" id="KW-0479">Metal-binding</keyword>
<dbReference type="InterPro" id="IPR017938">
    <property type="entry name" value="Riboflavin_synthase-like_b-brl"/>
</dbReference>
<dbReference type="PANTHER" id="PTHR43513:SF3">
    <property type="entry name" value="DIHYDROOROTATE DEHYDROGENASE B (NAD(+)), ELECTRON TRANSFER SUBUNIT-RELATED"/>
    <property type="match status" value="1"/>
</dbReference>
<dbReference type="EMBL" id="CM001167">
    <property type="protein sequence ID" value="EGJ71756.1"/>
    <property type="molecule type" value="Genomic_DNA"/>
</dbReference>
<dbReference type="GO" id="GO:0051537">
    <property type="term" value="F:2 iron, 2 sulfur cluster binding"/>
    <property type="evidence" value="ECO:0007669"/>
    <property type="project" value="UniProtKB-KW"/>
</dbReference>
<evidence type="ECO:0000256" key="10">
    <source>
        <dbReference type="ARBA" id="ARBA00034078"/>
    </source>
</evidence>
<comment type="cofactor">
    <cofactor evidence="10">
        <name>[2Fe-2S] cluster</name>
        <dbReference type="ChEBI" id="CHEBI:190135"/>
    </cofactor>
</comment>
<dbReference type="PROSITE" id="PS51384">
    <property type="entry name" value="FAD_FR"/>
    <property type="match status" value="1"/>
</dbReference>
<keyword evidence="7" id="KW-0249">Electron transport</keyword>
<gene>
    <name evidence="14" type="ORF">Bcop_1564</name>
</gene>